<evidence type="ECO:0000313" key="1">
    <source>
        <dbReference type="EMBL" id="GAI79610.1"/>
    </source>
</evidence>
<dbReference type="EMBL" id="BARW01009368">
    <property type="protein sequence ID" value="GAI79610.1"/>
    <property type="molecule type" value="Genomic_DNA"/>
</dbReference>
<name>X1SWA6_9ZZZZ</name>
<dbReference type="AlphaFoldDB" id="X1SWA6"/>
<accession>X1SWA6</accession>
<reference evidence="1" key="1">
    <citation type="journal article" date="2014" name="Front. Microbiol.">
        <title>High frequency of phylogenetically diverse reductive dehalogenase-homologous genes in deep subseafloor sedimentary metagenomes.</title>
        <authorList>
            <person name="Kawai M."/>
            <person name="Futagami T."/>
            <person name="Toyoda A."/>
            <person name="Takaki Y."/>
            <person name="Nishi S."/>
            <person name="Hori S."/>
            <person name="Arai W."/>
            <person name="Tsubouchi T."/>
            <person name="Morono Y."/>
            <person name="Uchiyama I."/>
            <person name="Ito T."/>
            <person name="Fujiyama A."/>
            <person name="Inagaki F."/>
            <person name="Takami H."/>
        </authorList>
    </citation>
    <scope>NUCLEOTIDE SEQUENCE</scope>
    <source>
        <strain evidence="1">Expedition CK06-06</strain>
    </source>
</reference>
<gene>
    <name evidence="1" type="ORF">S12H4_18868</name>
</gene>
<sequence length="236" mass="26177">ESLGASQLDERYPRFLTLAINGLKDLSMDLKNSVKEVILPVNSNDTVTLPSDFISYIVIGTDDGGTITSLGMNNNLAPRGDDDCGNMLSAADNENTEGSFFNYNGSSHFSKDGQFNGRDYGAGGGGSSNGVYKVYKDAGYIALSGASASNIVLRYLGAVDKVDGEFQVDEFAVESLKAWIYWKYVQRSRSYSMSEKQMAEMTYYREKKKSEKRFNRFNIVEFVNAYQSGYRSSPRI</sequence>
<feature type="non-terminal residue" evidence="1">
    <location>
        <position position="1"/>
    </location>
</feature>
<proteinExistence type="predicted"/>
<protein>
    <submittedName>
        <fullName evidence="1">Uncharacterized protein</fullName>
    </submittedName>
</protein>
<organism evidence="1">
    <name type="scientific">marine sediment metagenome</name>
    <dbReference type="NCBI Taxonomy" id="412755"/>
    <lineage>
        <taxon>unclassified sequences</taxon>
        <taxon>metagenomes</taxon>
        <taxon>ecological metagenomes</taxon>
    </lineage>
</organism>
<comment type="caution">
    <text evidence="1">The sequence shown here is derived from an EMBL/GenBank/DDBJ whole genome shotgun (WGS) entry which is preliminary data.</text>
</comment>